<sequence>MSQRATASGHGQTNQVGRDQYNNITTTVLGPGAGPAPRADAGLPLAADLVGRERHTSELLGVLDPGGAGPGVVVVTGLAGVGKTALALDTAQRARACGWFPGGVLFVHLRGYDPAGPVTGGQALETLLRALGVRDEDLPPTLAEQESLYRSELARRAQVGPVLVVADDASATAQLLPLMPASPGHQLLATSRDALTGPGFPGRLISLDQLDVESAAGLIAHTLTQVRSDDSRPRQEPAALREVAAQCGGLPLALTIAAAQLTLDPGLPIADLAASLADTRTRLRALRYEDRDGRSLGVQAAFELSYQRLEERPAGLLRLLSLNAGPDISTTAAAVLTDEPLPATRQGLAALARAGLIGEQPIGSNRWRMHDLTRLYADELCHRHDDGPPRQQALERLLEYYRATADAADDHLRALPRQPVPDLFPNRTAALAWFDTEHPNLTAAVPLAATADQNDLALSLAESLVVYLRERRFFLEAVTTAEQALTTARELGDRHSEAIALDNLGTALDQVRRFEEAITAHNQAIDICRELGDRHSEGQTLNNLGLVLRQVRRFDEAITAHTQATDICREFGDRHSEGIALNNLGIALQQVGRFGDAITAHNQATDIHRELGDRHREGLALNNLGTALRKVRRFDEAITAHKQDLAICRELGDRHGEGIALNNLGLALQQMRRFDDAITAHTQAADIYRELGDRHGEGQTLNNLGHAQSEMRRSRGLPALWRRITR</sequence>
<reference evidence="3 4" key="2">
    <citation type="submission" date="2017-02" db="EMBL/GenBank/DDBJ databases">
        <title>Draft genome sequence of Streptomyces phaeoluteigriseus type strain DSM41896.</title>
        <authorList>
            <person name="Salih T.S."/>
            <person name="Algora Gallardo L."/>
            <person name="Melo Santos T."/>
            <person name="Filgueira Martinez S."/>
            <person name="Herron P.R."/>
        </authorList>
    </citation>
    <scope>NUCLEOTIDE SEQUENCE [LARGE SCALE GENOMIC DNA]</scope>
    <source>
        <strain evidence="3 4">DSM 41896</strain>
    </source>
</reference>
<evidence type="ECO:0000259" key="2">
    <source>
        <dbReference type="Pfam" id="PF13191"/>
    </source>
</evidence>
<reference evidence="4" key="1">
    <citation type="submission" date="2016-11" db="EMBL/GenBank/DDBJ databases">
        <authorList>
            <person name="Schniete J.K."/>
            <person name="Salih T."/>
            <person name="Algora Gallardo L."/>
            <person name="Martinez Fernandez S."/>
            <person name="Herron P.R."/>
        </authorList>
    </citation>
    <scope>NUCLEOTIDE SEQUENCE [LARGE SCALE GENOMIC DNA]</scope>
    <source>
        <strain evidence="4">DSM 41896</strain>
    </source>
</reference>
<dbReference type="Proteomes" id="UP000184286">
    <property type="component" value="Unassembled WGS sequence"/>
</dbReference>
<dbReference type="PANTHER" id="PTHR10098:SF108">
    <property type="entry name" value="TETRATRICOPEPTIDE REPEAT PROTEIN 28"/>
    <property type="match status" value="1"/>
</dbReference>
<evidence type="ECO:0000256" key="1">
    <source>
        <dbReference type="SAM" id="MobiDB-lite"/>
    </source>
</evidence>
<dbReference type="Pfam" id="PF13191">
    <property type="entry name" value="AAA_16"/>
    <property type="match status" value="1"/>
</dbReference>
<dbReference type="OrthoDB" id="3349744at2"/>
<dbReference type="InterPro" id="IPR011990">
    <property type="entry name" value="TPR-like_helical_dom_sf"/>
</dbReference>
<dbReference type="Pfam" id="PF13424">
    <property type="entry name" value="TPR_12"/>
    <property type="match status" value="3"/>
</dbReference>
<dbReference type="SMART" id="SM00028">
    <property type="entry name" value="TPR"/>
    <property type="match status" value="5"/>
</dbReference>
<dbReference type="EMBL" id="MPOH02000072">
    <property type="protein sequence ID" value="OQD51664.1"/>
    <property type="molecule type" value="Genomic_DNA"/>
</dbReference>
<protein>
    <recommendedName>
        <fullName evidence="2">Orc1-like AAA ATPase domain-containing protein</fullName>
    </recommendedName>
</protein>
<dbReference type="InterPro" id="IPR041664">
    <property type="entry name" value="AAA_16"/>
</dbReference>
<dbReference type="RefSeq" id="WP_158086601.1">
    <property type="nucleotide sequence ID" value="NZ_MPOH02000072.1"/>
</dbReference>
<evidence type="ECO:0000313" key="4">
    <source>
        <dbReference type="Proteomes" id="UP000184286"/>
    </source>
</evidence>
<dbReference type="SUPFAM" id="SSF48452">
    <property type="entry name" value="TPR-like"/>
    <property type="match status" value="2"/>
</dbReference>
<feature type="domain" description="Orc1-like AAA ATPase" evidence="2">
    <location>
        <begin position="49"/>
        <end position="167"/>
    </location>
</feature>
<dbReference type="Gene3D" id="3.40.50.300">
    <property type="entry name" value="P-loop containing nucleotide triphosphate hydrolases"/>
    <property type="match status" value="1"/>
</dbReference>
<dbReference type="STRING" id="114686.BM536_038805"/>
<accession>A0A1V6MGR5</accession>
<dbReference type="InterPro" id="IPR027417">
    <property type="entry name" value="P-loop_NTPase"/>
</dbReference>
<feature type="compositionally biased region" description="Polar residues" evidence="1">
    <location>
        <begin position="1"/>
        <end position="28"/>
    </location>
</feature>
<dbReference type="PANTHER" id="PTHR10098">
    <property type="entry name" value="RAPSYN-RELATED"/>
    <property type="match status" value="1"/>
</dbReference>
<dbReference type="InterPro" id="IPR019734">
    <property type="entry name" value="TPR_rpt"/>
</dbReference>
<dbReference type="SUPFAM" id="SSF52540">
    <property type="entry name" value="P-loop containing nucleoside triphosphate hydrolases"/>
    <property type="match status" value="1"/>
</dbReference>
<gene>
    <name evidence="3" type="ORF">BM536_038805</name>
</gene>
<comment type="caution">
    <text evidence="3">The sequence shown here is derived from an EMBL/GenBank/DDBJ whole genome shotgun (WGS) entry which is preliminary data.</text>
</comment>
<proteinExistence type="predicted"/>
<organism evidence="3 4">
    <name type="scientific">Streptomyces phaeoluteigriseus</name>
    <dbReference type="NCBI Taxonomy" id="114686"/>
    <lineage>
        <taxon>Bacteria</taxon>
        <taxon>Bacillati</taxon>
        <taxon>Actinomycetota</taxon>
        <taxon>Actinomycetes</taxon>
        <taxon>Kitasatosporales</taxon>
        <taxon>Streptomycetaceae</taxon>
        <taxon>Streptomyces</taxon>
        <taxon>Streptomyces aurantiacus group</taxon>
    </lineage>
</organism>
<dbReference type="PRINTS" id="PR00364">
    <property type="entry name" value="DISEASERSIST"/>
</dbReference>
<dbReference type="Gene3D" id="1.25.40.10">
    <property type="entry name" value="Tetratricopeptide repeat domain"/>
    <property type="match status" value="1"/>
</dbReference>
<dbReference type="AlphaFoldDB" id="A0A1V6MGR5"/>
<evidence type="ECO:0000313" key="3">
    <source>
        <dbReference type="EMBL" id="OQD51664.1"/>
    </source>
</evidence>
<name>A0A1V6MGR5_9ACTN</name>
<feature type="region of interest" description="Disordered" evidence="1">
    <location>
        <begin position="1"/>
        <end position="37"/>
    </location>
</feature>